<organism evidence="2">
    <name type="scientific">hydrothermal vent metagenome</name>
    <dbReference type="NCBI Taxonomy" id="652676"/>
    <lineage>
        <taxon>unclassified sequences</taxon>
        <taxon>metagenomes</taxon>
        <taxon>ecological metagenomes</taxon>
    </lineage>
</organism>
<dbReference type="InterPro" id="IPR027417">
    <property type="entry name" value="P-loop_NTPase"/>
</dbReference>
<dbReference type="Pfam" id="PF13173">
    <property type="entry name" value="AAA_14"/>
    <property type="match status" value="1"/>
</dbReference>
<evidence type="ECO:0000313" key="2">
    <source>
        <dbReference type="EMBL" id="VAW39443.1"/>
    </source>
</evidence>
<proteinExistence type="predicted"/>
<feature type="domain" description="AAA" evidence="1">
    <location>
        <begin position="19"/>
        <end position="77"/>
    </location>
</feature>
<reference evidence="2" key="1">
    <citation type="submission" date="2018-06" db="EMBL/GenBank/DDBJ databases">
        <authorList>
            <person name="Zhirakovskaya E."/>
        </authorList>
    </citation>
    <scope>NUCLEOTIDE SEQUENCE</scope>
</reference>
<dbReference type="AlphaFoldDB" id="A0A3B0VGK2"/>
<dbReference type="EMBL" id="UOEY01000074">
    <property type="protein sequence ID" value="VAW39443.1"/>
    <property type="molecule type" value="Genomic_DNA"/>
</dbReference>
<dbReference type="InterPro" id="IPR041682">
    <property type="entry name" value="AAA_14"/>
</dbReference>
<sequence>MDKKRYIKNKVARLLEMFPAVAVIGARQCGKSTLVKNLRPEWKYYDLENTNDYQLITSDPVAFFAVNTGNVIIDEAQ</sequence>
<dbReference type="PANTHER" id="PTHR43566">
    <property type="entry name" value="CONSERVED PROTEIN"/>
    <property type="match status" value="1"/>
</dbReference>
<feature type="non-terminal residue" evidence="2">
    <location>
        <position position="77"/>
    </location>
</feature>
<evidence type="ECO:0000259" key="1">
    <source>
        <dbReference type="Pfam" id="PF13173"/>
    </source>
</evidence>
<gene>
    <name evidence="2" type="ORF">MNBD_DELTA04-1602</name>
</gene>
<accession>A0A3B0VGK2</accession>
<dbReference type="PANTHER" id="PTHR43566:SF2">
    <property type="entry name" value="DUF4143 DOMAIN-CONTAINING PROTEIN"/>
    <property type="match status" value="1"/>
</dbReference>
<dbReference type="SUPFAM" id="SSF52540">
    <property type="entry name" value="P-loop containing nucleoside triphosphate hydrolases"/>
    <property type="match status" value="1"/>
</dbReference>
<protein>
    <submittedName>
        <fullName evidence="2">ATPase (AAA+ superfamily)-like</fullName>
    </submittedName>
</protein>
<name>A0A3B0VGK2_9ZZZZ</name>